<dbReference type="Gene3D" id="1.10.510.10">
    <property type="entry name" value="Transferase(Phosphotransferase) domain 1"/>
    <property type="match status" value="1"/>
</dbReference>
<reference evidence="10" key="2">
    <citation type="journal article" date="2023" name="Int. J. Mol. Sci.">
        <title>De Novo Assembly and Annotation of 11 Diverse Shrub Willow (Salix) Genomes Reveals Novel Gene Organization in Sex-Linked Regions.</title>
        <authorList>
            <person name="Hyden B."/>
            <person name="Feng K."/>
            <person name="Yates T.B."/>
            <person name="Jawdy S."/>
            <person name="Cereghino C."/>
            <person name="Smart L.B."/>
            <person name="Muchero W."/>
        </authorList>
    </citation>
    <scope>NUCLEOTIDE SEQUENCE</scope>
    <source>
        <tissue evidence="10">Shoot tip</tissue>
    </source>
</reference>
<reference evidence="10" key="1">
    <citation type="submission" date="2022-11" db="EMBL/GenBank/DDBJ databases">
        <authorList>
            <person name="Hyden B.L."/>
            <person name="Feng K."/>
            <person name="Yates T."/>
            <person name="Jawdy S."/>
            <person name="Smart L.B."/>
            <person name="Muchero W."/>
        </authorList>
    </citation>
    <scope>NUCLEOTIDE SEQUENCE</scope>
    <source>
        <tissue evidence="10">Shoot tip</tissue>
    </source>
</reference>
<protein>
    <recommendedName>
        <fullName evidence="1">non-specific serine/threonine protein kinase</fullName>
        <ecNumber evidence="1">2.7.11.1</ecNumber>
    </recommendedName>
</protein>
<dbReference type="Pfam" id="PF00069">
    <property type="entry name" value="Pkinase"/>
    <property type="match status" value="1"/>
</dbReference>
<evidence type="ECO:0000256" key="6">
    <source>
        <dbReference type="ARBA" id="ARBA00022840"/>
    </source>
</evidence>
<evidence type="ECO:0000256" key="2">
    <source>
        <dbReference type="ARBA" id="ARBA00022527"/>
    </source>
</evidence>
<comment type="catalytic activity">
    <reaction evidence="7">
        <text>L-threonyl-[protein] + ATP = O-phospho-L-threonyl-[protein] + ADP + H(+)</text>
        <dbReference type="Rhea" id="RHEA:46608"/>
        <dbReference type="Rhea" id="RHEA-COMP:11060"/>
        <dbReference type="Rhea" id="RHEA-COMP:11605"/>
        <dbReference type="ChEBI" id="CHEBI:15378"/>
        <dbReference type="ChEBI" id="CHEBI:30013"/>
        <dbReference type="ChEBI" id="CHEBI:30616"/>
        <dbReference type="ChEBI" id="CHEBI:61977"/>
        <dbReference type="ChEBI" id="CHEBI:456216"/>
        <dbReference type="EC" id="2.7.11.1"/>
    </reaction>
</comment>
<keyword evidence="11" id="KW-1185">Reference proteome</keyword>
<comment type="catalytic activity">
    <reaction evidence="8">
        <text>L-seryl-[protein] + ATP = O-phospho-L-seryl-[protein] + ADP + H(+)</text>
        <dbReference type="Rhea" id="RHEA:17989"/>
        <dbReference type="Rhea" id="RHEA-COMP:9863"/>
        <dbReference type="Rhea" id="RHEA-COMP:11604"/>
        <dbReference type="ChEBI" id="CHEBI:15378"/>
        <dbReference type="ChEBI" id="CHEBI:29999"/>
        <dbReference type="ChEBI" id="CHEBI:30616"/>
        <dbReference type="ChEBI" id="CHEBI:83421"/>
        <dbReference type="ChEBI" id="CHEBI:456216"/>
        <dbReference type="EC" id="2.7.11.1"/>
    </reaction>
</comment>
<dbReference type="InterPro" id="IPR000719">
    <property type="entry name" value="Prot_kinase_dom"/>
</dbReference>
<evidence type="ECO:0000256" key="8">
    <source>
        <dbReference type="ARBA" id="ARBA00048679"/>
    </source>
</evidence>
<dbReference type="GO" id="GO:0004674">
    <property type="term" value="F:protein serine/threonine kinase activity"/>
    <property type="evidence" value="ECO:0007669"/>
    <property type="project" value="UniProtKB-KW"/>
</dbReference>
<evidence type="ECO:0000256" key="7">
    <source>
        <dbReference type="ARBA" id="ARBA00047899"/>
    </source>
</evidence>
<dbReference type="Proteomes" id="UP001151752">
    <property type="component" value="Chromosome 14"/>
</dbReference>
<evidence type="ECO:0000256" key="3">
    <source>
        <dbReference type="ARBA" id="ARBA00022679"/>
    </source>
</evidence>
<feature type="domain" description="Protein kinase" evidence="9">
    <location>
        <begin position="1"/>
        <end position="306"/>
    </location>
</feature>
<accession>A0A9Q0Z707</accession>
<dbReference type="EC" id="2.7.11.1" evidence="1"/>
<evidence type="ECO:0000256" key="4">
    <source>
        <dbReference type="ARBA" id="ARBA00022741"/>
    </source>
</evidence>
<sequence length="320" mass="35994">MRLTVHHGIRRQSTFPVDFVDEQHQAAGRSQKGIVRFNVSVPGRARVTRERARIASFLWPENRPTFENQESKTTSLTRKTETPREPLGEYKYLKHSPRFLPASLTPCLILVSTNSRKMPAARSNTFERDDEPFVEVDPTGRFGRYNDLLALKKWSKQVLEGLEFLHTHDPCVIHRDLNCSNIFVNGNSGQVKIGDLGFATIVGRSHTAHSILGTPEFMAPELYEEDYTEMVDIYSFGLCLLEMVTMEIPYSECDSVAKIYKKVTSGVKPQALNKVADPEVKAFILKCIAEPRARPSASDLLKDAFFSGVNDEETVPATAS</sequence>
<dbReference type="PANTHER" id="PTHR13902">
    <property type="entry name" value="SERINE/THREONINE-PROTEIN KINASE WNK WITH NO LYSINE -RELATED"/>
    <property type="match status" value="1"/>
</dbReference>
<keyword evidence="3" id="KW-0808">Transferase</keyword>
<keyword evidence="5 10" id="KW-0418">Kinase</keyword>
<dbReference type="FunFam" id="1.10.510.10:FF:000046">
    <property type="entry name" value="probable serine/threonine-protein kinase WNK9"/>
    <property type="match status" value="1"/>
</dbReference>
<dbReference type="AlphaFoldDB" id="A0A9Q0Z707"/>
<gene>
    <name evidence="10" type="ORF">OIU74_008216</name>
</gene>
<name>A0A9Q0Z707_9ROSI</name>
<dbReference type="InterPro" id="IPR011009">
    <property type="entry name" value="Kinase-like_dom_sf"/>
</dbReference>
<evidence type="ECO:0000256" key="5">
    <source>
        <dbReference type="ARBA" id="ARBA00022777"/>
    </source>
</evidence>
<evidence type="ECO:0000256" key="1">
    <source>
        <dbReference type="ARBA" id="ARBA00012513"/>
    </source>
</evidence>
<evidence type="ECO:0000259" key="9">
    <source>
        <dbReference type="PROSITE" id="PS50011"/>
    </source>
</evidence>
<dbReference type="GO" id="GO:0005524">
    <property type="term" value="F:ATP binding"/>
    <property type="evidence" value="ECO:0007669"/>
    <property type="project" value="UniProtKB-KW"/>
</dbReference>
<dbReference type="PROSITE" id="PS50011">
    <property type="entry name" value="PROTEIN_KINASE_DOM"/>
    <property type="match status" value="1"/>
</dbReference>
<comment type="caution">
    <text evidence="10">The sequence shown here is derived from an EMBL/GenBank/DDBJ whole genome shotgun (WGS) entry which is preliminary data.</text>
</comment>
<evidence type="ECO:0000313" key="11">
    <source>
        <dbReference type="Proteomes" id="UP001151752"/>
    </source>
</evidence>
<dbReference type="InterPro" id="IPR050588">
    <property type="entry name" value="WNK_Ser-Thr_kinase"/>
</dbReference>
<organism evidence="10 11">
    <name type="scientific">Salix koriyanagi</name>
    <dbReference type="NCBI Taxonomy" id="2511006"/>
    <lineage>
        <taxon>Eukaryota</taxon>
        <taxon>Viridiplantae</taxon>
        <taxon>Streptophyta</taxon>
        <taxon>Embryophyta</taxon>
        <taxon>Tracheophyta</taxon>
        <taxon>Spermatophyta</taxon>
        <taxon>Magnoliopsida</taxon>
        <taxon>eudicotyledons</taxon>
        <taxon>Gunneridae</taxon>
        <taxon>Pentapetalae</taxon>
        <taxon>rosids</taxon>
        <taxon>fabids</taxon>
        <taxon>Malpighiales</taxon>
        <taxon>Salicaceae</taxon>
        <taxon>Saliceae</taxon>
        <taxon>Salix</taxon>
    </lineage>
</organism>
<proteinExistence type="predicted"/>
<keyword evidence="2" id="KW-0723">Serine/threonine-protein kinase</keyword>
<dbReference type="SUPFAM" id="SSF56112">
    <property type="entry name" value="Protein kinase-like (PK-like)"/>
    <property type="match status" value="1"/>
</dbReference>
<evidence type="ECO:0000313" key="10">
    <source>
        <dbReference type="EMBL" id="KAJ6723809.1"/>
    </source>
</evidence>
<dbReference type="EMBL" id="JAPFFM010000013">
    <property type="protein sequence ID" value="KAJ6723809.1"/>
    <property type="molecule type" value="Genomic_DNA"/>
</dbReference>
<keyword evidence="4" id="KW-0547">Nucleotide-binding</keyword>
<keyword evidence="6" id="KW-0067">ATP-binding</keyword>